<comment type="caution">
    <text evidence="1">The sequence shown here is derived from an EMBL/GenBank/DDBJ whole genome shotgun (WGS) entry which is preliminary data.</text>
</comment>
<sequence length="123" mass="13912">MKSSAMSVLINADTGLPDLNISTTFLHLLIVNIPGNKVNEGQTISPYFIPLPFPLTGKHRYIILVYRQLEKIDTSEKSPPLFGFDINAYVKSHNLQGPRYGYFFIVGSSRKEVLEKIRSYFSS</sequence>
<dbReference type="PANTHER" id="PTHR11362">
    <property type="entry name" value="PHOSPHATIDYLETHANOLAMINE-BINDING PROTEIN"/>
    <property type="match status" value="1"/>
</dbReference>
<reference evidence="1 2" key="1">
    <citation type="journal article" date="2019" name="Sci. Rep.">
        <title>Orb-weaving spider Araneus ventricosus genome elucidates the spidroin gene catalogue.</title>
        <authorList>
            <person name="Kono N."/>
            <person name="Nakamura H."/>
            <person name="Ohtoshi R."/>
            <person name="Moran D.A.P."/>
            <person name="Shinohara A."/>
            <person name="Yoshida Y."/>
            <person name="Fujiwara M."/>
            <person name="Mori M."/>
            <person name="Tomita M."/>
            <person name="Arakawa K."/>
        </authorList>
    </citation>
    <scope>NUCLEOTIDE SEQUENCE [LARGE SCALE GENOMIC DNA]</scope>
</reference>
<dbReference type="AlphaFoldDB" id="A0A4Y2SCG3"/>
<dbReference type="PANTHER" id="PTHR11362:SF82">
    <property type="entry name" value="PHOSPHATIDYLETHANOLAMINE-BINDING PROTEIN 4"/>
    <property type="match status" value="1"/>
</dbReference>
<dbReference type="InterPro" id="IPR035810">
    <property type="entry name" value="PEBP_euk"/>
</dbReference>
<organism evidence="1 2">
    <name type="scientific">Araneus ventricosus</name>
    <name type="common">Orbweaver spider</name>
    <name type="synonym">Epeira ventricosa</name>
    <dbReference type="NCBI Taxonomy" id="182803"/>
    <lineage>
        <taxon>Eukaryota</taxon>
        <taxon>Metazoa</taxon>
        <taxon>Ecdysozoa</taxon>
        <taxon>Arthropoda</taxon>
        <taxon>Chelicerata</taxon>
        <taxon>Arachnida</taxon>
        <taxon>Araneae</taxon>
        <taxon>Araneomorphae</taxon>
        <taxon>Entelegynae</taxon>
        <taxon>Araneoidea</taxon>
        <taxon>Araneidae</taxon>
        <taxon>Araneus</taxon>
    </lineage>
</organism>
<evidence type="ECO:0000313" key="1">
    <source>
        <dbReference type="EMBL" id="GBN85266.1"/>
    </source>
</evidence>
<dbReference type="SUPFAM" id="SSF49777">
    <property type="entry name" value="PEBP-like"/>
    <property type="match status" value="1"/>
</dbReference>
<proteinExistence type="predicted"/>
<dbReference type="OrthoDB" id="6436029at2759"/>
<dbReference type="Proteomes" id="UP000499080">
    <property type="component" value="Unassembled WGS sequence"/>
</dbReference>
<protein>
    <submittedName>
        <fullName evidence="1">Uncharacterized protein</fullName>
    </submittedName>
</protein>
<accession>A0A4Y2SCG3</accession>
<name>A0A4Y2SCG3_ARAVE</name>
<dbReference type="InterPro" id="IPR008914">
    <property type="entry name" value="PEBP"/>
</dbReference>
<dbReference type="Pfam" id="PF01161">
    <property type="entry name" value="PBP"/>
    <property type="match status" value="1"/>
</dbReference>
<evidence type="ECO:0000313" key="2">
    <source>
        <dbReference type="Proteomes" id="UP000499080"/>
    </source>
</evidence>
<keyword evidence="2" id="KW-1185">Reference proteome</keyword>
<gene>
    <name evidence="1" type="ORF">AVEN_142368_1</name>
</gene>
<dbReference type="Gene3D" id="3.90.280.10">
    <property type="entry name" value="PEBP-like"/>
    <property type="match status" value="1"/>
</dbReference>
<dbReference type="EMBL" id="BGPR01020697">
    <property type="protein sequence ID" value="GBN85266.1"/>
    <property type="molecule type" value="Genomic_DNA"/>
</dbReference>
<dbReference type="InterPro" id="IPR036610">
    <property type="entry name" value="PEBP-like_sf"/>
</dbReference>
<dbReference type="CDD" id="cd00866">
    <property type="entry name" value="PEBP_euk"/>
    <property type="match status" value="1"/>
</dbReference>